<evidence type="ECO:0000259" key="3">
    <source>
        <dbReference type="PROSITE" id="PS51186"/>
    </source>
</evidence>
<dbReference type="OrthoDB" id="9800193at2"/>
<evidence type="ECO:0000313" key="4">
    <source>
        <dbReference type="EMBL" id="TRX72987.1"/>
    </source>
</evidence>
<dbReference type="SUPFAM" id="SSF55729">
    <property type="entry name" value="Acyl-CoA N-acyltransferases (Nat)"/>
    <property type="match status" value="1"/>
</dbReference>
<dbReference type="InterPro" id="IPR016181">
    <property type="entry name" value="Acyl_CoA_acyltransferase"/>
</dbReference>
<reference evidence="4 5" key="1">
    <citation type="submission" date="2019-07" db="EMBL/GenBank/DDBJ databases">
        <title>Pseudomonas mangiferae sp. nov., isolated from bark of mango tree in Thailand.</title>
        <authorList>
            <person name="Srisuk N."/>
            <person name="Anurat P."/>
        </authorList>
    </citation>
    <scope>NUCLEOTIDE SEQUENCE [LARGE SCALE GENOMIC DNA]</scope>
    <source>
        <strain evidence="4 5">DMKU_BBB3-04</strain>
    </source>
</reference>
<dbReference type="Gene3D" id="3.40.630.30">
    <property type="match status" value="1"/>
</dbReference>
<keyword evidence="1 4" id="KW-0808">Transferase</keyword>
<dbReference type="InterPro" id="IPR050832">
    <property type="entry name" value="Bact_Acetyltransf"/>
</dbReference>
<dbReference type="RefSeq" id="WP_143490153.1">
    <property type="nucleotide sequence ID" value="NZ_VJOY01000022.1"/>
</dbReference>
<comment type="caution">
    <text evidence="4">The sequence shown here is derived from an EMBL/GenBank/DDBJ whole genome shotgun (WGS) entry which is preliminary data.</text>
</comment>
<dbReference type="InterPro" id="IPR000182">
    <property type="entry name" value="GNAT_dom"/>
</dbReference>
<accession>A0A553GU10</accession>
<feature type="domain" description="N-acetyltransferase" evidence="3">
    <location>
        <begin position="21"/>
        <end position="174"/>
    </location>
</feature>
<name>A0A553GU10_9PSED</name>
<keyword evidence="5" id="KW-1185">Reference proteome</keyword>
<dbReference type="Proteomes" id="UP000315235">
    <property type="component" value="Unassembled WGS sequence"/>
</dbReference>
<dbReference type="PRINTS" id="PR01754">
    <property type="entry name" value="SACTRNSFRASE"/>
</dbReference>
<evidence type="ECO:0000256" key="2">
    <source>
        <dbReference type="ARBA" id="ARBA00023315"/>
    </source>
</evidence>
<dbReference type="Pfam" id="PF00583">
    <property type="entry name" value="Acetyltransf_1"/>
    <property type="match status" value="1"/>
</dbReference>
<sequence length="174" mass="19812">MRIEAVDEEFFAWLAHGDFAFEVAQVFEPAFGVRVEDCLRPVPAYRKDYGQDPEAFRMARDAADRALLAVRDAEGWAGYLLLGEQWNGYACVEDLGVEARHRRRGVAQRLMEAAVTWARQRGLAGLMLETQDTNVPACRFYQHVGFELGGIDRLLYSAQNGLQGETALFWYLRF</sequence>
<evidence type="ECO:0000313" key="5">
    <source>
        <dbReference type="Proteomes" id="UP000315235"/>
    </source>
</evidence>
<keyword evidence="2" id="KW-0012">Acyltransferase</keyword>
<dbReference type="EMBL" id="VJOY01000022">
    <property type="protein sequence ID" value="TRX72987.1"/>
    <property type="molecule type" value="Genomic_DNA"/>
</dbReference>
<gene>
    <name evidence="4" type="ORF">FM069_19900</name>
</gene>
<dbReference type="CDD" id="cd04301">
    <property type="entry name" value="NAT_SF"/>
    <property type="match status" value="1"/>
</dbReference>
<evidence type="ECO:0000256" key="1">
    <source>
        <dbReference type="ARBA" id="ARBA00022679"/>
    </source>
</evidence>
<dbReference type="GO" id="GO:0016747">
    <property type="term" value="F:acyltransferase activity, transferring groups other than amino-acyl groups"/>
    <property type="evidence" value="ECO:0007669"/>
    <property type="project" value="InterPro"/>
</dbReference>
<organism evidence="4 5">
    <name type="scientific">Pseudomonas mangiferae</name>
    <dbReference type="NCBI Taxonomy" id="2593654"/>
    <lineage>
        <taxon>Bacteria</taxon>
        <taxon>Pseudomonadati</taxon>
        <taxon>Pseudomonadota</taxon>
        <taxon>Gammaproteobacteria</taxon>
        <taxon>Pseudomonadales</taxon>
        <taxon>Pseudomonadaceae</taxon>
        <taxon>Pseudomonas</taxon>
    </lineage>
</organism>
<dbReference type="InterPro" id="IPR008125">
    <property type="entry name" value="Streptothricin_AcTrfase"/>
</dbReference>
<dbReference type="PANTHER" id="PTHR43877">
    <property type="entry name" value="AMINOALKYLPHOSPHONATE N-ACETYLTRANSFERASE-RELATED-RELATED"/>
    <property type="match status" value="1"/>
</dbReference>
<dbReference type="AlphaFoldDB" id="A0A553GU10"/>
<proteinExistence type="predicted"/>
<protein>
    <submittedName>
        <fullName evidence="4">GNAT family N-acetyltransferase</fullName>
    </submittedName>
</protein>
<dbReference type="PANTHER" id="PTHR43877:SF2">
    <property type="entry name" value="AMINOALKYLPHOSPHONATE N-ACETYLTRANSFERASE-RELATED"/>
    <property type="match status" value="1"/>
</dbReference>
<dbReference type="PROSITE" id="PS51186">
    <property type="entry name" value="GNAT"/>
    <property type="match status" value="1"/>
</dbReference>